<dbReference type="KEGG" id="lamb:KBB96_16580"/>
<reference evidence="2" key="1">
    <citation type="submission" date="2021-04" db="EMBL/GenBank/DDBJ databases">
        <title>Luteolibacter sp. 32A isolated from the skin of an Anderson's salamander (Ambystoma andersonii).</title>
        <authorList>
            <person name="Spergser J."/>
            <person name="Busse H.-J."/>
        </authorList>
    </citation>
    <scope>NUCLEOTIDE SEQUENCE</scope>
    <source>
        <strain evidence="2">32A</strain>
    </source>
</reference>
<keyword evidence="3" id="KW-1185">Reference proteome</keyword>
<sequence>MKNLLLLAAVSLGFSSCCSMFGGIPAAQYRTETVRTCGYDTVTQEVPVAGSKGGLTQTVTTKVPRFKKVKHVVYCGRCVRYYCPDTDCCGSTGPKVKKLASVSGSSIGSPNIGLVPSMETLAP</sequence>
<proteinExistence type="predicted"/>
<organism evidence="2 3">
    <name type="scientific">Luteolibacter ambystomatis</name>
    <dbReference type="NCBI Taxonomy" id="2824561"/>
    <lineage>
        <taxon>Bacteria</taxon>
        <taxon>Pseudomonadati</taxon>
        <taxon>Verrucomicrobiota</taxon>
        <taxon>Verrucomicrobiia</taxon>
        <taxon>Verrucomicrobiales</taxon>
        <taxon>Verrucomicrobiaceae</taxon>
        <taxon>Luteolibacter</taxon>
    </lineage>
</organism>
<dbReference type="RefSeq" id="WP_211630609.1">
    <property type="nucleotide sequence ID" value="NZ_CP073100.1"/>
</dbReference>
<keyword evidence="1" id="KW-0732">Signal</keyword>
<dbReference type="PROSITE" id="PS51257">
    <property type="entry name" value="PROKAR_LIPOPROTEIN"/>
    <property type="match status" value="1"/>
</dbReference>
<dbReference type="AlphaFoldDB" id="A0A975G7F2"/>
<accession>A0A975G7F2</accession>
<evidence type="ECO:0000256" key="1">
    <source>
        <dbReference type="SAM" id="SignalP"/>
    </source>
</evidence>
<feature type="chain" id="PRO_5038122576" description="Lipoprotein" evidence="1">
    <location>
        <begin position="23"/>
        <end position="123"/>
    </location>
</feature>
<protein>
    <recommendedName>
        <fullName evidence="4">Lipoprotein</fullName>
    </recommendedName>
</protein>
<gene>
    <name evidence="2" type="ORF">KBB96_16580</name>
</gene>
<evidence type="ECO:0000313" key="2">
    <source>
        <dbReference type="EMBL" id="QUE50469.1"/>
    </source>
</evidence>
<feature type="signal peptide" evidence="1">
    <location>
        <begin position="1"/>
        <end position="22"/>
    </location>
</feature>
<name>A0A975G7F2_9BACT</name>
<evidence type="ECO:0000313" key="3">
    <source>
        <dbReference type="Proteomes" id="UP000676169"/>
    </source>
</evidence>
<evidence type="ECO:0008006" key="4">
    <source>
        <dbReference type="Google" id="ProtNLM"/>
    </source>
</evidence>
<dbReference type="Proteomes" id="UP000676169">
    <property type="component" value="Chromosome"/>
</dbReference>
<dbReference type="EMBL" id="CP073100">
    <property type="protein sequence ID" value="QUE50469.1"/>
    <property type="molecule type" value="Genomic_DNA"/>
</dbReference>